<dbReference type="EMBL" id="JAENGZ010001334">
    <property type="protein sequence ID" value="KAG6948753.1"/>
    <property type="molecule type" value="Genomic_DNA"/>
</dbReference>
<evidence type="ECO:0000313" key="1">
    <source>
        <dbReference type="EMBL" id="KAG6948753.1"/>
    </source>
</evidence>
<dbReference type="AlphaFoldDB" id="A0A8T1TZA1"/>
<organism evidence="1 2">
    <name type="scientific">Phytophthora cactorum</name>
    <dbReference type="NCBI Taxonomy" id="29920"/>
    <lineage>
        <taxon>Eukaryota</taxon>
        <taxon>Sar</taxon>
        <taxon>Stramenopiles</taxon>
        <taxon>Oomycota</taxon>
        <taxon>Peronosporomycetes</taxon>
        <taxon>Peronosporales</taxon>
        <taxon>Peronosporaceae</taxon>
        <taxon>Phytophthora</taxon>
    </lineage>
</organism>
<proteinExistence type="predicted"/>
<reference evidence="1" key="1">
    <citation type="submission" date="2021-01" db="EMBL/GenBank/DDBJ databases">
        <title>Phytophthora aleatoria, a newly-described species from Pinus radiata is distinct from Phytophthora cactorum isolates based on comparative genomics.</title>
        <authorList>
            <person name="Mcdougal R."/>
            <person name="Panda P."/>
            <person name="Williams N."/>
            <person name="Studholme D.J."/>
        </authorList>
    </citation>
    <scope>NUCLEOTIDE SEQUENCE</scope>
    <source>
        <strain evidence="1">NZFS 3830</strain>
    </source>
</reference>
<comment type="caution">
    <text evidence="1">The sequence shown here is derived from an EMBL/GenBank/DDBJ whole genome shotgun (WGS) entry which is preliminary data.</text>
</comment>
<name>A0A8T1TZA1_9STRA</name>
<dbReference type="OrthoDB" id="163878at2759"/>
<dbReference type="VEuPathDB" id="FungiDB:PC110_g18508"/>
<gene>
    <name evidence="1" type="ORF">JG687_00015277</name>
</gene>
<dbReference type="Proteomes" id="UP000688947">
    <property type="component" value="Unassembled WGS sequence"/>
</dbReference>
<protein>
    <submittedName>
        <fullName evidence="1">Uncharacterized protein</fullName>
    </submittedName>
</protein>
<sequence length="95" mass="11025">METTTSRLQSLSVEKDLAVHEADLLRKSEEMIQQEMTTLRLDNTDLLNLMESTRRMETGREECGRREVETLTKKEQLARLEEQKTALESKSALLE</sequence>
<accession>A0A8T1TZA1</accession>
<evidence type="ECO:0000313" key="2">
    <source>
        <dbReference type="Proteomes" id="UP000688947"/>
    </source>
</evidence>